<evidence type="ECO:0000313" key="1">
    <source>
        <dbReference type="EMBL" id="ERJ32224.1"/>
    </source>
</evidence>
<dbReference type="AlphaFoldDB" id="U2GVW3"/>
<organism evidence="1 2">
    <name type="scientific">Campylobacter concisus UNSW2</name>
    <dbReference type="NCBI Taxonomy" id="1242965"/>
    <lineage>
        <taxon>Bacteria</taxon>
        <taxon>Pseudomonadati</taxon>
        <taxon>Campylobacterota</taxon>
        <taxon>Epsilonproteobacteria</taxon>
        <taxon>Campylobacterales</taxon>
        <taxon>Campylobacteraceae</taxon>
        <taxon>Campylobacter</taxon>
    </lineage>
</organism>
<dbReference type="RefSeq" id="WP_021092689.1">
    <property type="nucleotide sequence ID" value="NZ_ANNJ01000005.1"/>
</dbReference>
<reference evidence="1 2" key="1">
    <citation type="journal article" date="2013" name="BMC Genomics">
        <title>Comparative genomics of Campylobacter concisus isolates reveals genetic diversity and provides insights into disease association.</title>
        <authorList>
            <person name="Deshpande N.P."/>
            <person name="Kaakoush N.O."/>
            <person name="Wilkins M.R."/>
            <person name="Mitchell H.M."/>
        </authorList>
    </citation>
    <scope>NUCLEOTIDE SEQUENCE [LARGE SCALE GENOMIC DNA]</scope>
    <source>
        <strain evidence="1 2">UNSW2</strain>
    </source>
</reference>
<comment type="caution">
    <text evidence="1">The sequence shown here is derived from an EMBL/GenBank/DDBJ whole genome shotgun (WGS) entry which is preliminary data.</text>
</comment>
<protein>
    <submittedName>
        <fullName evidence="1">Uncharacterized protein</fullName>
    </submittedName>
</protein>
<proteinExistence type="predicted"/>
<accession>U2GVW3</accession>
<sequence length="68" mass="7762">MTRNRNLRLNLNISGAKFKKIKQGKFTKRSNKFELLENADIMCGALLVAIDNAVGYDWSALIKFNEKT</sequence>
<gene>
    <name evidence="1" type="ORF">UNSW2_542</name>
</gene>
<dbReference type="EMBL" id="ANNJ01000005">
    <property type="protein sequence ID" value="ERJ32224.1"/>
    <property type="molecule type" value="Genomic_DNA"/>
</dbReference>
<evidence type="ECO:0000313" key="2">
    <source>
        <dbReference type="Proteomes" id="UP000016625"/>
    </source>
</evidence>
<dbReference type="Proteomes" id="UP000016625">
    <property type="component" value="Unassembled WGS sequence"/>
</dbReference>
<dbReference type="PATRIC" id="fig|1242965.3.peg.915"/>
<name>U2GVW3_9BACT</name>